<dbReference type="InterPro" id="IPR058636">
    <property type="entry name" value="Beta-barrel_YknX"/>
</dbReference>
<dbReference type="Proteomes" id="UP001225646">
    <property type="component" value="Unassembled WGS sequence"/>
</dbReference>
<evidence type="ECO:0000313" key="8">
    <source>
        <dbReference type="Proteomes" id="UP001225646"/>
    </source>
</evidence>
<keyword evidence="8" id="KW-1185">Reference proteome</keyword>
<gene>
    <name evidence="7" type="ORF">J2S06_003205</name>
</gene>
<dbReference type="Gene3D" id="2.40.50.100">
    <property type="match status" value="1"/>
</dbReference>
<dbReference type="Gene3D" id="2.40.420.20">
    <property type="match status" value="1"/>
</dbReference>
<feature type="domain" description="YknX-like beta-barrel" evidence="6">
    <location>
        <begin position="215"/>
        <end position="294"/>
    </location>
</feature>
<dbReference type="InterPro" id="IPR058637">
    <property type="entry name" value="YknX-like_C"/>
</dbReference>
<evidence type="ECO:0000259" key="4">
    <source>
        <dbReference type="Pfam" id="PF25984"/>
    </source>
</evidence>
<evidence type="ECO:0000313" key="7">
    <source>
        <dbReference type="EMBL" id="MDQ0164060.1"/>
    </source>
</evidence>
<dbReference type="Pfam" id="PF25990">
    <property type="entry name" value="Beta-barrel_YknX"/>
    <property type="match status" value="1"/>
</dbReference>
<evidence type="ECO:0000259" key="6">
    <source>
        <dbReference type="Pfam" id="PF25990"/>
    </source>
</evidence>
<feature type="transmembrane region" description="Helical" evidence="3">
    <location>
        <begin position="6"/>
        <end position="27"/>
    </location>
</feature>
<reference evidence="7 8" key="1">
    <citation type="submission" date="2023-07" db="EMBL/GenBank/DDBJ databases">
        <title>Genomic Encyclopedia of Type Strains, Phase IV (KMG-IV): sequencing the most valuable type-strain genomes for metagenomic binning, comparative biology and taxonomic classification.</title>
        <authorList>
            <person name="Goeker M."/>
        </authorList>
    </citation>
    <scope>NUCLEOTIDE SEQUENCE [LARGE SCALE GENOMIC DNA]</scope>
    <source>
        <strain evidence="7 8">DSM 19092</strain>
    </source>
</reference>
<dbReference type="InterPro" id="IPR006143">
    <property type="entry name" value="RND_pump_MFP"/>
</dbReference>
<dbReference type="RefSeq" id="WP_419152941.1">
    <property type="nucleotide sequence ID" value="NZ_JAUSTR010000042.1"/>
</dbReference>
<dbReference type="EMBL" id="JAUSTR010000042">
    <property type="protein sequence ID" value="MDQ0164060.1"/>
    <property type="molecule type" value="Genomic_DNA"/>
</dbReference>
<dbReference type="Gene3D" id="2.40.30.170">
    <property type="match status" value="1"/>
</dbReference>
<feature type="coiled-coil region" evidence="2">
    <location>
        <begin position="102"/>
        <end position="136"/>
    </location>
</feature>
<dbReference type="Pfam" id="PF25984">
    <property type="entry name" value="BSH_YknX"/>
    <property type="match status" value="1"/>
</dbReference>
<dbReference type="PANTHER" id="PTHR30469:SF15">
    <property type="entry name" value="HLYD FAMILY OF SECRETION PROTEINS"/>
    <property type="match status" value="1"/>
</dbReference>
<dbReference type="InterPro" id="IPR058639">
    <property type="entry name" value="BSH_YknX-like"/>
</dbReference>
<evidence type="ECO:0000259" key="5">
    <source>
        <dbReference type="Pfam" id="PF25989"/>
    </source>
</evidence>
<sequence>MRQKWIWISSGIVLFIVVSAASINLLFDNRKEVMEVKTAKVEFRQLNKTILASGQVFPSQDEKIYLDTSMGKVVDLNVKEGQKVNEGNVLFRYKNNDLDIQIKQYEFQKKRILIDLEQQNKKIKRLEKEIKEGKENDLPEEAIKQLTREKEDIEYQNRLSNLDYSEILNQIESTQEKKNQLVVKSPITGVVKDINEDSSVANQSPFMYIISTDPYIIKGTITEYDVNFLKVGQPVTIRPKAFPNKTYQGQIKSIETVPIEGANNNESVASYIFSASIENVPSELQIGFHVSVEIEIEKEKTLVVPSESVKTVDDKSYIFIENKGIAKMREVVTGETHSQWIEIVSGVKEGETIITNKLNQLSNNMEVKVNDTTK</sequence>
<dbReference type="Pfam" id="PF25989">
    <property type="entry name" value="YknX_C"/>
    <property type="match status" value="1"/>
</dbReference>
<protein>
    <submittedName>
        <fullName evidence="7">HlyD family secretion protein</fullName>
    </submittedName>
</protein>
<keyword evidence="3" id="KW-0812">Transmembrane</keyword>
<name>A0ABT9VT52_9BACI</name>
<feature type="domain" description="YknX-like C-terminal permuted SH3-like" evidence="5">
    <location>
        <begin position="302"/>
        <end position="369"/>
    </location>
</feature>
<proteinExistence type="inferred from homology"/>
<dbReference type="PANTHER" id="PTHR30469">
    <property type="entry name" value="MULTIDRUG RESISTANCE PROTEIN MDTA"/>
    <property type="match status" value="1"/>
</dbReference>
<evidence type="ECO:0000256" key="1">
    <source>
        <dbReference type="ARBA" id="ARBA00009477"/>
    </source>
</evidence>
<evidence type="ECO:0000256" key="3">
    <source>
        <dbReference type="SAM" id="Phobius"/>
    </source>
</evidence>
<keyword evidence="3" id="KW-0472">Membrane</keyword>
<organism evidence="7 8">
    <name type="scientific">Aeribacillus alveayuensis</name>
    <dbReference type="NCBI Taxonomy" id="279215"/>
    <lineage>
        <taxon>Bacteria</taxon>
        <taxon>Bacillati</taxon>
        <taxon>Bacillota</taxon>
        <taxon>Bacilli</taxon>
        <taxon>Bacillales</taxon>
        <taxon>Bacillaceae</taxon>
        <taxon>Aeribacillus</taxon>
    </lineage>
</organism>
<keyword evidence="3" id="KW-1133">Transmembrane helix</keyword>
<dbReference type="NCBIfam" id="TIGR01730">
    <property type="entry name" value="RND_mfp"/>
    <property type="match status" value="1"/>
</dbReference>
<comment type="similarity">
    <text evidence="1">Belongs to the membrane fusion protein (MFP) (TC 8.A.1) family.</text>
</comment>
<feature type="domain" description="YknX-like barrel-sandwich hybrid" evidence="4">
    <location>
        <begin position="62"/>
        <end position="209"/>
    </location>
</feature>
<comment type="caution">
    <text evidence="7">The sequence shown here is derived from an EMBL/GenBank/DDBJ whole genome shotgun (WGS) entry which is preliminary data.</text>
</comment>
<accession>A0ABT9VT52</accession>
<keyword evidence="2" id="KW-0175">Coiled coil</keyword>
<evidence type="ECO:0000256" key="2">
    <source>
        <dbReference type="SAM" id="Coils"/>
    </source>
</evidence>